<dbReference type="PANTHER" id="PTHR45789:SF2">
    <property type="entry name" value="FI18025P1"/>
    <property type="match status" value="1"/>
</dbReference>
<dbReference type="PROSITE" id="PS50118">
    <property type="entry name" value="HMG_BOX_2"/>
    <property type="match status" value="1"/>
</dbReference>
<feature type="region of interest" description="Disordered" evidence="3">
    <location>
        <begin position="124"/>
        <end position="250"/>
    </location>
</feature>
<feature type="compositionally biased region" description="Low complexity" evidence="3">
    <location>
        <begin position="69"/>
        <end position="81"/>
    </location>
</feature>
<dbReference type="CDD" id="cd01389">
    <property type="entry name" value="HMG-box_ROX1-like"/>
    <property type="match status" value="1"/>
</dbReference>
<dbReference type="AlphaFoldDB" id="A0A177TWZ3"/>
<name>A0A177TWZ3_9BASI</name>
<dbReference type="Gene3D" id="1.10.30.10">
    <property type="entry name" value="High mobility group box domain"/>
    <property type="match status" value="1"/>
</dbReference>
<feature type="compositionally biased region" description="Low complexity" evidence="3">
    <location>
        <begin position="409"/>
        <end position="434"/>
    </location>
</feature>
<dbReference type="InterPro" id="IPR051356">
    <property type="entry name" value="SOX/SOX-like_TF"/>
</dbReference>
<dbReference type="PANTHER" id="PTHR45789">
    <property type="entry name" value="FI18025P1"/>
    <property type="match status" value="1"/>
</dbReference>
<dbReference type="InterPro" id="IPR009071">
    <property type="entry name" value="HMG_box_dom"/>
</dbReference>
<feature type="compositionally biased region" description="Basic and acidic residues" evidence="3">
    <location>
        <begin position="490"/>
        <end position="499"/>
    </location>
</feature>
<organism evidence="4 5">
    <name type="scientific">Tilletia indica</name>
    <dbReference type="NCBI Taxonomy" id="43049"/>
    <lineage>
        <taxon>Eukaryota</taxon>
        <taxon>Fungi</taxon>
        <taxon>Dikarya</taxon>
        <taxon>Basidiomycota</taxon>
        <taxon>Ustilaginomycotina</taxon>
        <taxon>Exobasidiomycetes</taxon>
        <taxon>Tilletiales</taxon>
        <taxon>Tilletiaceae</taxon>
        <taxon>Tilletia</taxon>
    </lineage>
</organism>
<feature type="region of interest" description="Disordered" evidence="3">
    <location>
        <begin position="481"/>
        <end position="538"/>
    </location>
</feature>
<feature type="compositionally biased region" description="Basic and acidic residues" evidence="3">
    <location>
        <begin position="187"/>
        <end position="198"/>
    </location>
</feature>
<dbReference type="Proteomes" id="UP000077521">
    <property type="component" value="Unassembled WGS sequence"/>
</dbReference>
<dbReference type="GO" id="GO:0000978">
    <property type="term" value="F:RNA polymerase II cis-regulatory region sequence-specific DNA binding"/>
    <property type="evidence" value="ECO:0007669"/>
    <property type="project" value="TreeGrafter"/>
</dbReference>
<dbReference type="SUPFAM" id="SSF47095">
    <property type="entry name" value="HMG-box"/>
    <property type="match status" value="1"/>
</dbReference>
<keyword evidence="1" id="KW-0238">DNA-binding</keyword>
<dbReference type="GO" id="GO:0005634">
    <property type="term" value="C:nucleus"/>
    <property type="evidence" value="ECO:0007669"/>
    <property type="project" value="UniProtKB-UniRule"/>
</dbReference>
<reference evidence="4" key="2">
    <citation type="journal article" date="2019" name="IMA Fungus">
        <title>Genome sequencing and comparison of five Tilletia species to identify candidate genes for the detection of regulated species infecting wheat.</title>
        <authorList>
            <person name="Nguyen H.D.T."/>
            <person name="Sultana T."/>
            <person name="Kesanakurti P."/>
            <person name="Hambleton S."/>
        </authorList>
    </citation>
    <scope>NUCLEOTIDE SEQUENCE</scope>
    <source>
        <strain evidence="4">DAOMC 236416</strain>
    </source>
</reference>
<accession>A0A177TWZ3</accession>
<evidence type="ECO:0000256" key="3">
    <source>
        <dbReference type="SAM" id="MobiDB-lite"/>
    </source>
</evidence>
<feature type="compositionally biased region" description="Basic residues" evidence="3">
    <location>
        <begin position="131"/>
        <end position="148"/>
    </location>
</feature>
<feature type="compositionally biased region" description="Polar residues" evidence="3">
    <location>
        <begin position="234"/>
        <end position="246"/>
    </location>
</feature>
<keyword evidence="2" id="KW-0539">Nucleus</keyword>
<evidence type="ECO:0000256" key="2">
    <source>
        <dbReference type="ARBA" id="ARBA00023242"/>
    </source>
</evidence>
<evidence type="ECO:0000313" key="4">
    <source>
        <dbReference type="EMBL" id="KAE8260631.1"/>
    </source>
</evidence>
<sequence length="538" mass="58780">MAAGPPDWQGGYQVPSPTQTRVEGEAANEPRSSGPERIKRPHNAWIIYRTEKSRELRDSFLQGLLPTAAASSSSSSSSSSSNHAHLLGTGATPKREADLSKYLAAMWKNETPEVKEKYAERARAEREAHLQRHPGYRFQPRKLARSRTLHSAPMSTAQDRANEKDWVASNHRSGVHPQGRSNVPRSHTADGPRARTAEDPYADDFGRNGQQGRFPQPLPAPLSQSSQFGYAPVSSGQFPAQGSSLSIGRDGQMPLHQPMSAPADVSTYQMAASQRSSWSGHSNLLPMDAPTTRSLQPGSNERLPSMHTSALVAASDRPDQSAHTSGSMMGKGLPSSWSYGGQSAYPSAHHQTLQDTRATSSGRNHSVSGLAAPQSQYMTLEQSSLVYGRPTAAPSDQWPTQTMAPLFDSGSVAAPSPSNSSFSGRQRSSSTYSSGMVAPQAQSQGHQQPSFFQNQLRMSHQQHPTDPQALLVHHNHPQYLQHNHPQHQHQQYEQHEHAQFQHQHQHHSAASSEASGNASDLVTQQHSLPPGHLQYKRM</sequence>
<dbReference type="EMBL" id="LWDF02000007">
    <property type="protein sequence ID" value="KAE8260631.1"/>
    <property type="molecule type" value="Genomic_DNA"/>
</dbReference>
<feature type="region of interest" description="Disordered" evidence="3">
    <location>
        <begin position="388"/>
        <end position="448"/>
    </location>
</feature>
<evidence type="ECO:0000313" key="5">
    <source>
        <dbReference type="Proteomes" id="UP000077521"/>
    </source>
</evidence>
<dbReference type="Pfam" id="PF00505">
    <property type="entry name" value="HMG_box"/>
    <property type="match status" value="1"/>
</dbReference>
<feature type="compositionally biased region" description="Polar residues" evidence="3">
    <location>
        <begin position="335"/>
        <end position="375"/>
    </location>
</feature>
<keyword evidence="5" id="KW-1185">Reference proteome</keyword>
<dbReference type="SMART" id="SM00398">
    <property type="entry name" value="HMG"/>
    <property type="match status" value="1"/>
</dbReference>
<reference evidence="4" key="1">
    <citation type="submission" date="2016-04" db="EMBL/GenBank/DDBJ databases">
        <authorList>
            <person name="Nguyen H.D."/>
            <person name="Samba Siva P."/>
            <person name="Cullis J."/>
            <person name="Levesque C.A."/>
            <person name="Hambleton S."/>
        </authorList>
    </citation>
    <scope>NUCLEOTIDE SEQUENCE</scope>
    <source>
        <strain evidence="4">DAOMC 236416</strain>
    </source>
</reference>
<dbReference type="GO" id="GO:0000981">
    <property type="term" value="F:DNA-binding transcription factor activity, RNA polymerase II-specific"/>
    <property type="evidence" value="ECO:0007669"/>
    <property type="project" value="TreeGrafter"/>
</dbReference>
<protein>
    <submittedName>
        <fullName evidence="4">Uncharacterized protein</fullName>
    </submittedName>
</protein>
<dbReference type="InterPro" id="IPR036910">
    <property type="entry name" value="HMG_box_dom_sf"/>
</dbReference>
<proteinExistence type="predicted"/>
<gene>
    <name evidence="4" type="ORF">A4X13_0g236</name>
</gene>
<feature type="region of interest" description="Disordered" evidence="3">
    <location>
        <begin position="1"/>
        <end position="44"/>
    </location>
</feature>
<feature type="region of interest" description="Disordered" evidence="3">
    <location>
        <begin position="315"/>
        <end position="375"/>
    </location>
</feature>
<evidence type="ECO:0000256" key="1">
    <source>
        <dbReference type="ARBA" id="ARBA00023125"/>
    </source>
</evidence>
<feature type="region of interest" description="Disordered" evidence="3">
    <location>
        <begin position="69"/>
        <end position="93"/>
    </location>
</feature>
<feature type="compositionally biased region" description="Low complexity" evidence="3">
    <location>
        <begin position="508"/>
        <end position="519"/>
    </location>
</feature>
<comment type="caution">
    <text evidence="4">The sequence shown here is derived from an EMBL/GenBank/DDBJ whole genome shotgun (WGS) entry which is preliminary data.</text>
</comment>